<evidence type="ECO:0000256" key="1">
    <source>
        <dbReference type="ARBA" id="ARBA00007692"/>
    </source>
</evidence>
<evidence type="ECO:0000313" key="5">
    <source>
        <dbReference type="Proteomes" id="UP000823674"/>
    </source>
</evidence>
<accession>A0ABQ7M8S6</accession>
<dbReference type="Pfam" id="PF02536">
    <property type="entry name" value="mTERF"/>
    <property type="match status" value="1"/>
</dbReference>
<comment type="similarity">
    <text evidence="1">Belongs to the mTERF family.</text>
</comment>
<dbReference type="InterPro" id="IPR003690">
    <property type="entry name" value="MTERF"/>
</dbReference>
<keyword evidence="2" id="KW-0804">Transcription</keyword>
<dbReference type="PANTHER" id="PTHR13068">
    <property type="entry name" value="CGI-12 PROTEIN-RELATED"/>
    <property type="match status" value="1"/>
</dbReference>
<dbReference type="Gene3D" id="1.25.70.10">
    <property type="entry name" value="Transcription termination factor 3, mitochondrial"/>
    <property type="match status" value="1"/>
</dbReference>
<comment type="caution">
    <text evidence="4">The sequence shown here is derived from an EMBL/GenBank/DDBJ whole genome shotgun (WGS) entry which is preliminary data.</text>
</comment>
<evidence type="ECO:0000256" key="3">
    <source>
        <dbReference type="ARBA" id="ARBA00022946"/>
    </source>
</evidence>
<keyword evidence="5" id="KW-1185">Reference proteome</keyword>
<sequence length="744" mass="82787">MMFARCCLLPPPFISAVRTRCFAGETSDTGLLFREKLIYLQDLNVDPHKALRVNPSLRAAPISTVVSVETLLSSTGLSRPAVGRILDMFPDLLTSDPESDILPVLRFLSDEIYLSDEDIPKSITRCPRLLISSVDFQLRPALAFLKTLGFVGRDTVTSRNTVLLVSSVERTLIPKIEFLEEGLGFTRDEVAKMVVRSPALLTYSVENNLAPKVEFFMEEMRGDVKELKRFPQYFSFSLERKIKPRHRLLKEHGILMPLSEMLKVSDGQFNLWLVELRLRSVERRLSEIDQVWNQMQQGVRRMRPLVVEQQPERDMRFPKPAMVVQERCSRSSYLERMEKYWTERWIEIALAGGTSMEEIEEIRALVNYDRPVRTLEEERKARLEMLEECRRMIEREDEEDEAKKHHEIVSLVAGDSDPIVSHDGGFVESVCVILEPNKLKTLQEDYCPESETFLLEEDNSSEREMDVCASQVFDQIPKRRKKVAKKKKRWKLFADAITTRGNVSTVRLEAGLLPCTVDVNVDASTILLLDTRTLPVNTGTVLGVDVCTLLSNLDAVLTIDVCTFLVCIEAGAVLGVIDAGTVLGVDVCTSPANLVAGTVLGVNVCTSLANLNTGGGPWCRVCTSLANLDAGAVLNVDVCTFLFNLEAGTVLGVDVCTFLVNLDTGVVLGVDVCTLLVGVKAATVLVVDVYTFIVNLEAGTVLGVDVCTLLVNLDTVGVLNVDDCTFLGNLNLGVDKDISIFDPR</sequence>
<dbReference type="Proteomes" id="UP000823674">
    <property type="component" value="Chromosome A06"/>
</dbReference>
<dbReference type="EMBL" id="JADBGQ010000006">
    <property type="protein sequence ID" value="KAG5394992.1"/>
    <property type="molecule type" value="Genomic_DNA"/>
</dbReference>
<keyword evidence="3" id="KW-0809">Transit peptide</keyword>
<protein>
    <submittedName>
        <fullName evidence="4">Uncharacterized protein</fullName>
    </submittedName>
</protein>
<name>A0ABQ7M8S6_BRACM</name>
<gene>
    <name evidence="4" type="primary">A06p051840.1_BraROA</name>
    <name evidence="4" type="ORF">IGI04_024955</name>
</gene>
<dbReference type="SMART" id="SM00733">
    <property type="entry name" value="Mterf"/>
    <property type="match status" value="5"/>
</dbReference>
<proteinExistence type="inferred from homology"/>
<reference evidence="4 5" key="1">
    <citation type="submission" date="2021-03" db="EMBL/GenBank/DDBJ databases">
        <authorList>
            <person name="King G.J."/>
            <person name="Bancroft I."/>
            <person name="Baten A."/>
            <person name="Bloomfield J."/>
            <person name="Borpatragohain P."/>
            <person name="He Z."/>
            <person name="Irish N."/>
            <person name="Irwin J."/>
            <person name="Liu K."/>
            <person name="Mauleon R.P."/>
            <person name="Moore J."/>
            <person name="Morris R."/>
            <person name="Ostergaard L."/>
            <person name="Wang B."/>
            <person name="Wells R."/>
        </authorList>
    </citation>
    <scope>NUCLEOTIDE SEQUENCE [LARGE SCALE GENOMIC DNA]</scope>
    <source>
        <strain evidence="4">R-o-18</strain>
        <tissue evidence="4">Leaf</tissue>
    </source>
</reference>
<organism evidence="4 5">
    <name type="scientific">Brassica rapa subsp. trilocularis</name>
    <dbReference type="NCBI Taxonomy" id="1813537"/>
    <lineage>
        <taxon>Eukaryota</taxon>
        <taxon>Viridiplantae</taxon>
        <taxon>Streptophyta</taxon>
        <taxon>Embryophyta</taxon>
        <taxon>Tracheophyta</taxon>
        <taxon>Spermatophyta</taxon>
        <taxon>Magnoliopsida</taxon>
        <taxon>eudicotyledons</taxon>
        <taxon>Gunneridae</taxon>
        <taxon>Pentapetalae</taxon>
        <taxon>rosids</taxon>
        <taxon>malvids</taxon>
        <taxon>Brassicales</taxon>
        <taxon>Brassicaceae</taxon>
        <taxon>Brassiceae</taxon>
        <taxon>Brassica</taxon>
    </lineage>
</organism>
<keyword evidence="2" id="KW-0806">Transcription termination</keyword>
<keyword evidence="2" id="KW-0805">Transcription regulation</keyword>
<dbReference type="PANTHER" id="PTHR13068:SF36">
    <property type="entry name" value="TRANSCRIPTION TERMINATION FACTOR MTEF1, CHLOROPLASTIC"/>
    <property type="match status" value="1"/>
</dbReference>
<dbReference type="InterPro" id="IPR038538">
    <property type="entry name" value="MTERF_sf"/>
</dbReference>
<evidence type="ECO:0000313" key="4">
    <source>
        <dbReference type="EMBL" id="KAG5394992.1"/>
    </source>
</evidence>
<evidence type="ECO:0000256" key="2">
    <source>
        <dbReference type="ARBA" id="ARBA00022472"/>
    </source>
</evidence>